<sequence>MRQESLVKRRIGTVRERLDSGASAVPALARTREGAHSEGA</sequence>
<accession>A0A6J4SU17</accession>
<gene>
    <name evidence="2" type="ORF">AVDCRST_MAG13-2494</name>
</gene>
<reference evidence="2" key="1">
    <citation type="submission" date="2020-02" db="EMBL/GenBank/DDBJ databases">
        <authorList>
            <person name="Meier V. D."/>
        </authorList>
    </citation>
    <scope>NUCLEOTIDE SEQUENCE</scope>
    <source>
        <strain evidence="2">AVDCRST_MAG13</strain>
    </source>
</reference>
<proteinExistence type="predicted"/>
<name>A0A6J4SU17_9ACTN</name>
<evidence type="ECO:0000313" key="2">
    <source>
        <dbReference type="EMBL" id="CAA9505287.1"/>
    </source>
</evidence>
<organism evidence="2">
    <name type="scientific">uncultured Solirubrobacteraceae bacterium</name>
    <dbReference type="NCBI Taxonomy" id="1162706"/>
    <lineage>
        <taxon>Bacteria</taxon>
        <taxon>Bacillati</taxon>
        <taxon>Actinomycetota</taxon>
        <taxon>Thermoleophilia</taxon>
        <taxon>Solirubrobacterales</taxon>
        <taxon>Solirubrobacteraceae</taxon>
        <taxon>environmental samples</taxon>
    </lineage>
</organism>
<evidence type="ECO:0000256" key="1">
    <source>
        <dbReference type="SAM" id="MobiDB-lite"/>
    </source>
</evidence>
<protein>
    <submittedName>
        <fullName evidence="2">Uncharacterized protein</fullName>
    </submittedName>
</protein>
<dbReference type="EMBL" id="CADCVO010000396">
    <property type="protein sequence ID" value="CAA9505287.1"/>
    <property type="molecule type" value="Genomic_DNA"/>
</dbReference>
<feature type="compositionally biased region" description="Basic and acidic residues" evidence="1">
    <location>
        <begin position="30"/>
        <end position="40"/>
    </location>
</feature>
<feature type="region of interest" description="Disordered" evidence="1">
    <location>
        <begin position="20"/>
        <end position="40"/>
    </location>
</feature>
<dbReference type="AlphaFoldDB" id="A0A6J4SU17"/>